<evidence type="ECO:0000256" key="3">
    <source>
        <dbReference type="SAM" id="MobiDB-lite"/>
    </source>
</evidence>
<evidence type="ECO:0000256" key="1">
    <source>
        <dbReference type="ARBA" id="ARBA00022603"/>
    </source>
</evidence>
<dbReference type="PANTHER" id="PTHR44942">
    <property type="entry name" value="METHYLTRANSF_11 DOMAIN-CONTAINING PROTEIN"/>
    <property type="match status" value="1"/>
</dbReference>
<accession>A0ABV0JBA9</accession>
<dbReference type="InterPro" id="IPR051052">
    <property type="entry name" value="Diverse_substrate_MTase"/>
</dbReference>
<sequence length="285" mass="31935">MPPSSKTMQDLENSQPWPHQDWYRNDLTQRKSWYGGVAQAYDQARPRYPQALIRRAVELAQLPADAKILELGCGPGIATRPFAQLGYSIVCLEPSQAACQLTQQHCAAYPNVEVHNTSFEEWPLEAQEFHAVLAATSFHWIDPEIRHAKAAAALCDRGFLILLWNTPPQPSYEISQALEAVYQIHAPSLAGYEDHAFHAQNLNQIAQLVVGSGQFQHLLSEQLICEGTYSIDNYLMLLSTLSPYIALELQQREALFTDLQAVLEETCDGSLPTSYLSAFHIARKV</sequence>
<dbReference type="EMBL" id="JAMPKM010000012">
    <property type="protein sequence ID" value="MEP0819060.1"/>
    <property type="molecule type" value="Genomic_DNA"/>
</dbReference>
<keyword evidence="6" id="KW-1185">Reference proteome</keyword>
<dbReference type="Proteomes" id="UP001464891">
    <property type="component" value="Unassembled WGS sequence"/>
</dbReference>
<feature type="region of interest" description="Disordered" evidence="3">
    <location>
        <begin position="1"/>
        <end position="21"/>
    </location>
</feature>
<proteinExistence type="predicted"/>
<dbReference type="Gene3D" id="3.40.50.150">
    <property type="entry name" value="Vaccinia Virus protein VP39"/>
    <property type="match status" value="1"/>
</dbReference>
<dbReference type="InterPro" id="IPR041698">
    <property type="entry name" value="Methyltransf_25"/>
</dbReference>
<organism evidence="5 6">
    <name type="scientific">Trichocoleus desertorum GB2-A4</name>
    <dbReference type="NCBI Taxonomy" id="2933944"/>
    <lineage>
        <taxon>Bacteria</taxon>
        <taxon>Bacillati</taxon>
        <taxon>Cyanobacteriota</taxon>
        <taxon>Cyanophyceae</taxon>
        <taxon>Leptolyngbyales</taxon>
        <taxon>Trichocoleusaceae</taxon>
        <taxon>Trichocoleus</taxon>
    </lineage>
</organism>
<comment type="caution">
    <text evidence="5">The sequence shown here is derived from an EMBL/GenBank/DDBJ whole genome shotgun (WGS) entry which is preliminary data.</text>
</comment>
<dbReference type="GO" id="GO:0008168">
    <property type="term" value="F:methyltransferase activity"/>
    <property type="evidence" value="ECO:0007669"/>
    <property type="project" value="UniProtKB-KW"/>
</dbReference>
<gene>
    <name evidence="5" type="ORF">NC998_18330</name>
</gene>
<dbReference type="InterPro" id="IPR029063">
    <property type="entry name" value="SAM-dependent_MTases_sf"/>
</dbReference>
<keyword evidence="1 5" id="KW-0489">Methyltransferase</keyword>
<evidence type="ECO:0000313" key="6">
    <source>
        <dbReference type="Proteomes" id="UP001464891"/>
    </source>
</evidence>
<name>A0ABV0JBA9_9CYAN</name>
<keyword evidence="2" id="KW-0808">Transferase</keyword>
<dbReference type="PANTHER" id="PTHR44942:SF4">
    <property type="entry name" value="METHYLTRANSFERASE TYPE 11 DOMAIN-CONTAINING PROTEIN"/>
    <property type="match status" value="1"/>
</dbReference>
<evidence type="ECO:0000259" key="4">
    <source>
        <dbReference type="Pfam" id="PF13649"/>
    </source>
</evidence>
<dbReference type="SUPFAM" id="SSF53335">
    <property type="entry name" value="S-adenosyl-L-methionine-dependent methyltransferases"/>
    <property type="match status" value="1"/>
</dbReference>
<dbReference type="RefSeq" id="WP_242016777.1">
    <property type="nucleotide sequence ID" value="NZ_JAMPKM010000012.1"/>
</dbReference>
<dbReference type="Pfam" id="PF13649">
    <property type="entry name" value="Methyltransf_25"/>
    <property type="match status" value="1"/>
</dbReference>
<feature type="compositionally biased region" description="Polar residues" evidence="3">
    <location>
        <begin position="1"/>
        <end position="17"/>
    </location>
</feature>
<evidence type="ECO:0000313" key="5">
    <source>
        <dbReference type="EMBL" id="MEP0819060.1"/>
    </source>
</evidence>
<reference evidence="5 6" key="1">
    <citation type="submission" date="2022-04" db="EMBL/GenBank/DDBJ databases">
        <title>Positive selection, recombination, and allopatry shape intraspecific diversity of widespread and dominant cyanobacteria.</title>
        <authorList>
            <person name="Wei J."/>
            <person name="Shu W."/>
            <person name="Hu C."/>
        </authorList>
    </citation>
    <scope>NUCLEOTIDE SEQUENCE [LARGE SCALE GENOMIC DNA]</scope>
    <source>
        <strain evidence="5 6">GB2-A4</strain>
    </source>
</reference>
<evidence type="ECO:0000256" key="2">
    <source>
        <dbReference type="ARBA" id="ARBA00022679"/>
    </source>
</evidence>
<dbReference type="GO" id="GO:0032259">
    <property type="term" value="P:methylation"/>
    <property type="evidence" value="ECO:0007669"/>
    <property type="project" value="UniProtKB-KW"/>
</dbReference>
<protein>
    <submittedName>
        <fullName evidence="5">Class I SAM-dependent methyltransferase</fullName>
    </submittedName>
</protein>
<feature type="domain" description="Methyltransferase" evidence="4">
    <location>
        <begin position="68"/>
        <end position="147"/>
    </location>
</feature>
<dbReference type="CDD" id="cd02440">
    <property type="entry name" value="AdoMet_MTases"/>
    <property type="match status" value="1"/>
</dbReference>